<dbReference type="EMBL" id="CP144691">
    <property type="protein sequence ID" value="WVY94969.1"/>
    <property type="molecule type" value="Genomic_DNA"/>
</dbReference>
<reference evidence="2 3" key="1">
    <citation type="journal article" date="2023" name="Life. Sci Alliance">
        <title>Evolutionary insights into 3D genome organization and epigenetic landscape of Vigna mungo.</title>
        <authorList>
            <person name="Junaid A."/>
            <person name="Singh B."/>
            <person name="Bhatia S."/>
        </authorList>
    </citation>
    <scope>NUCLEOTIDE SEQUENCE [LARGE SCALE GENOMIC DNA]</scope>
    <source>
        <strain evidence="2">Urdbean</strain>
    </source>
</reference>
<keyword evidence="3" id="KW-1185">Reference proteome</keyword>
<evidence type="ECO:0000256" key="1">
    <source>
        <dbReference type="SAM" id="MobiDB-lite"/>
    </source>
</evidence>
<protein>
    <submittedName>
        <fullName evidence="2">Uncharacterized protein</fullName>
    </submittedName>
</protein>
<evidence type="ECO:0000313" key="2">
    <source>
        <dbReference type="EMBL" id="WVY94969.1"/>
    </source>
</evidence>
<evidence type="ECO:0000313" key="3">
    <source>
        <dbReference type="Proteomes" id="UP001374535"/>
    </source>
</evidence>
<dbReference type="AlphaFoldDB" id="A0AAQ3MQG7"/>
<feature type="region of interest" description="Disordered" evidence="1">
    <location>
        <begin position="42"/>
        <end position="61"/>
    </location>
</feature>
<organism evidence="2 3">
    <name type="scientific">Vigna mungo</name>
    <name type="common">Black gram</name>
    <name type="synonym">Phaseolus mungo</name>
    <dbReference type="NCBI Taxonomy" id="3915"/>
    <lineage>
        <taxon>Eukaryota</taxon>
        <taxon>Viridiplantae</taxon>
        <taxon>Streptophyta</taxon>
        <taxon>Embryophyta</taxon>
        <taxon>Tracheophyta</taxon>
        <taxon>Spermatophyta</taxon>
        <taxon>Magnoliopsida</taxon>
        <taxon>eudicotyledons</taxon>
        <taxon>Gunneridae</taxon>
        <taxon>Pentapetalae</taxon>
        <taxon>rosids</taxon>
        <taxon>fabids</taxon>
        <taxon>Fabales</taxon>
        <taxon>Fabaceae</taxon>
        <taxon>Papilionoideae</taxon>
        <taxon>50 kb inversion clade</taxon>
        <taxon>NPAAA clade</taxon>
        <taxon>indigoferoid/millettioid clade</taxon>
        <taxon>Phaseoleae</taxon>
        <taxon>Vigna</taxon>
    </lineage>
</organism>
<name>A0AAQ3MQG7_VIGMU</name>
<dbReference type="Proteomes" id="UP001374535">
    <property type="component" value="Chromosome 10"/>
</dbReference>
<proteinExistence type="predicted"/>
<sequence length="226" mass="24765">MGRYVDSLLDINKAKKPSYGGENSTNREKKRETELAVLSVDGFAGTKGQDRREENICEDEGNDEKCDGDIGVAAIEKVAKAAVFSGDNEVGCGVYVKIVKKRRNTQGEGDNSINWEKKGEEDAIDNIGARKGEEKPVFLWVKREELTTNEGIDTQGQTIGAANASEVQNTKGSTKVHSNKRVEGKRRSIICESWAAVGSVEILHESLQVDGALVESVKPMKSEMRF</sequence>
<accession>A0AAQ3MQG7</accession>
<gene>
    <name evidence="2" type="ORF">V8G54_034057</name>
</gene>